<reference evidence="5 6" key="1">
    <citation type="submission" date="2014-04" db="EMBL/GenBank/DDBJ databases">
        <authorList>
            <consortium name="DOE Joint Genome Institute"/>
            <person name="Kuo A."/>
            <person name="Kohler A."/>
            <person name="Nagy L.G."/>
            <person name="Floudas D."/>
            <person name="Copeland A."/>
            <person name="Barry K.W."/>
            <person name="Cichocki N."/>
            <person name="Veneault-Fourrey C."/>
            <person name="LaButti K."/>
            <person name="Lindquist E.A."/>
            <person name="Lipzen A."/>
            <person name="Lundell T."/>
            <person name="Morin E."/>
            <person name="Murat C."/>
            <person name="Sun H."/>
            <person name="Tunlid A."/>
            <person name="Henrissat B."/>
            <person name="Grigoriev I.V."/>
            <person name="Hibbett D.S."/>
            <person name="Martin F."/>
            <person name="Nordberg H.P."/>
            <person name="Cantor M.N."/>
            <person name="Hua S.X."/>
        </authorList>
    </citation>
    <scope>NUCLEOTIDE SEQUENCE [LARGE SCALE GENOMIC DNA]</scope>
    <source>
        <strain evidence="5 6">Foug A</strain>
    </source>
</reference>
<dbReference type="InParanoid" id="A0A0C3ER57"/>
<feature type="domain" description="Alpha/beta hydrolase fold-3" evidence="4">
    <location>
        <begin position="215"/>
        <end position="421"/>
    </location>
</feature>
<dbReference type="GO" id="GO:0016787">
    <property type="term" value="F:hydrolase activity"/>
    <property type="evidence" value="ECO:0007669"/>
    <property type="project" value="UniProtKB-KW"/>
</dbReference>
<sequence>MLRDSLHLFYHSSNVVSSSRAHKSLSAMLQDYDTPGILPPSARIDHTLISDSQYPWKLWDAWKYPAFAVRKASSLARDIVSYHIWGPRRRTWGIEMTILSSLMRDVSRHSALADIATVRMVMGLAGLVPLPTDALVTPVTFRVRKRNLRGILRALDAHETGERELSGEWIVGKKLWQALQSDYRSTNRPGDDDASLEHSVYSDGCSFRRRHSRVVLYIHGGAYCYSSAAAQRMISIPLSKSLDARVFAIDYRLAPETVFPGSLHDVVNAYMRLTDDLQVSPENVVVAGDSAGGGLCLALLLYLRDNGHDLPGGAILLSPWVDLTLSCASWETNAAYDIVPFPHDAHLNPIVMYLGDGISQYLTHPYASPLFGNFEGLPPMLIQCGEAEVLRDEIELLAHKASLAGVYVQLEVYEDGVHVFQSFPFGGLVNEAFASCRDFVRYRLPEIQDSSPKLLGNVCEARLGDDIDNENVRAVRGDGTETYAGRHGVQERMETQLGDIDPELSSWTCNRPEGDAPIHVTGADTRSVGAEVDSVNAPSLRRIKSTLSAFAVTKPPLLMVTEESQPRTRPLIGKTRSSTSIASFVEQLTFSSNNCIMPPQAQRFNQTHV</sequence>
<name>A0A0C3ER57_9AGAM</name>
<organism evidence="5 6">
    <name type="scientific">Scleroderma citrinum Foug A</name>
    <dbReference type="NCBI Taxonomy" id="1036808"/>
    <lineage>
        <taxon>Eukaryota</taxon>
        <taxon>Fungi</taxon>
        <taxon>Dikarya</taxon>
        <taxon>Basidiomycota</taxon>
        <taxon>Agaricomycotina</taxon>
        <taxon>Agaricomycetes</taxon>
        <taxon>Agaricomycetidae</taxon>
        <taxon>Boletales</taxon>
        <taxon>Sclerodermatineae</taxon>
        <taxon>Sclerodermataceae</taxon>
        <taxon>Scleroderma</taxon>
    </lineage>
</organism>
<dbReference type="HOGENOM" id="CLU_020372_0_0_1"/>
<dbReference type="PANTHER" id="PTHR48081">
    <property type="entry name" value="AB HYDROLASE SUPERFAMILY PROTEIN C4A8.06C"/>
    <property type="match status" value="1"/>
</dbReference>
<dbReference type="InterPro" id="IPR013094">
    <property type="entry name" value="AB_hydrolase_3"/>
</dbReference>
<dbReference type="Pfam" id="PF07859">
    <property type="entry name" value="Abhydrolase_3"/>
    <property type="match status" value="1"/>
</dbReference>
<dbReference type="SUPFAM" id="SSF53474">
    <property type="entry name" value="alpha/beta-Hydrolases"/>
    <property type="match status" value="1"/>
</dbReference>
<dbReference type="OrthoDB" id="408631at2759"/>
<feature type="active site" evidence="3">
    <location>
        <position position="290"/>
    </location>
</feature>
<keyword evidence="2" id="KW-0378">Hydrolase</keyword>
<dbReference type="PROSITE" id="PS01173">
    <property type="entry name" value="LIPASE_GDXG_HIS"/>
    <property type="match status" value="1"/>
</dbReference>
<dbReference type="Gene3D" id="3.40.50.1820">
    <property type="entry name" value="alpha/beta hydrolase"/>
    <property type="match status" value="1"/>
</dbReference>
<evidence type="ECO:0000313" key="5">
    <source>
        <dbReference type="EMBL" id="KIM70311.1"/>
    </source>
</evidence>
<evidence type="ECO:0000313" key="6">
    <source>
        <dbReference type="Proteomes" id="UP000053989"/>
    </source>
</evidence>
<dbReference type="InterPro" id="IPR029058">
    <property type="entry name" value="AB_hydrolase_fold"/>
</dbReference>
<dbReference type="PANTHER" id="PTHR48081:SF26">
    <property type="entry name" value="ALPHA_BETA HYDROLASE FOLD-3 DOMAIN-CONTAINING PROTEIN"/>
    <property type="match status" value="1"/>
</dbReference>
<accession>A0A0C3ER57</accession>
<dbReference type="Proteomes" id="UP000053989">
    <property type="component" value="Unassembled WGS sequence"/>
</dbReference>
<reference evidence="6" key="2">
    <citation type="submission" date="2015-01" db="EMBL/GenBank/DDBJ databases">
        <title>Evolutionary Origins and Diversification of the Mycorrhizal Mutualists.</title>
        <authorList>
            <consortium name="DOE Joint Genome Institute"/>
            <consortium name="Mycorrhizal Genomics Consortium"/>
            <person name="Kohler A."/>
            <person name="Kuo A."/>
            <person name="Nagy L.G."/>
            <person name="Floudas D."/>
            <person name="Copeland A."/>
            <person name="Barry K.W."/>
            <person name="Cichocki N."/>
            <person name="Veneault-Fourrey C."/>
            <person name="LaButti K."/>
            <person name="Lindquist E.A."/>
            <person name="Lipzen A."/>
            <person name="Lundell T."/>
            <person name="Morin E."/>
            <person name="Murat C."/>
            <person name="Riley R."/>
            <person name="Ohm R."/>
            <person name="Sun H."/>
            <person name="Tunlid A."/>
            <person name="Henrissat B."/>
            <person name="Grigoriev I.V."/>
            <person name="Hibbett D.S."/>
            <person name="Martin F."/>
        </authorList>
    </citation>
    <scope>NUCLEOTIDE SEQUENCE [LARGE SCALE GENOMIC DNA]</scope>
    <source>
        <strain evidence="6">Foug A</strain>
    </source>
</reference>
<evidence type="ECO:0000256" key="2">
    <source>
        <dbReference type="ARBA" id="ARBA00022801"/>
    </source>
</evidence>
<dbReference type="InterPro" id="IPR033140">
    <property type="entry name" value="Lipase_GDXG_put_SER_AS"/>
</dbReference>
<dbReference type="AlphaFoldDB" id="A0A0C3ER57"/>
<protein>
    <recommendedName>
        <fullName evidence="4">Alpha/beta hydrolase fold-3 domain-containing protein</fullName>
    </recommendedName>
</protein>
<dbReference type="STRING" id="1036808.A0A0C3ER57"/>
<gene>
    <name evidence="5" type="ORF">SCLCIDRAFT_1207630</name>
</gene>
<proteinExistence type="inferred from homology"/>
<comment type="similarity">
    <text evidence="1">Belongs to the 'GDXG' lipolytic enzyme family.</text>
</comment>
<dbReference type="EMBL" id="KN822005">
    <property type="protein sequence ID" value="KIM70311.1"/>
    <property type="molecule type" value="Genomic_DNA"/>
</dbReference>
<dbReference type="PROSITE" id="PS01174">
    <property type="entry name" value="LIPASE_GDXG_SER"/>
    <property type="match status" value="1"/>
</dbReference>
<evidence type="ECO:0000256" key="3">
    <source>
        <dbReference type="PROSITE-ProRule" id="PRU10038"/>
    </source>
</evidence>
<evidence type="ECO:0000256" key="1">
    <source>
        <dbReference type="ARBA" id="ARBA00010515"/>
    </source>
</evidence>
<keyword evidence="6" id="KW-1185">Reference proteome</keyword>
<dbReference type="InterPro" id="IPR002168">
    <property type="entry name" value="Lipase_GDXG_HIS_AS"/>
</dbReference>
<dbReference type="InterPro" id="IPR050300">
    <property type="entry name" value="GDXG_lipolytic_enzyme"/>
</dbReference>
<evidence type="ECO:0000259" key="4">
    <source>
        <dbReference type="Pfam" id="PF07859"/>
    </source>
</evidence>